<dbReference type="EMBL" id="ANJA01004041">
    <property type="protein sequence ID" value="ETO59763.1"/>
    <property type="molecule type" value="Genomic_DNA"/>
</dbReference>
<evidence type="ECO:0000256" key="1">
    <source>
        <dbReference type="ARBA" id="ARBA00004613"/>
    </source>
</evidence>
<proteinExistence type="inferred from homology"/>
<dbReference type="InterPro" id="IPR031825">
    <property type="entry name" value="RXLR"/>
</dbReference>
<dbReference type="GO" id="GO:0005576">
    <property type="term" value="C:extracellular region"/>
    <property type="evidence" value="ECO:0007669"/>
    <property type="project" value="UniProtKB-SubCell"/>
</dbReference>
<organism evidence="6 7">
    <name type="scientific">Phytophthora nicotianae P1976</name>
    <dbReference type="NCBI Taxonomy" id="1317066"/>
    <lineage>
        <taxon>Eukaryota</taxon>
        <taxon>Sar</taxon>
        <taxon>Stramenopiles</taxon>
        <taxon>Oomycota</taxon>
        <taxon>Peronosporomycetes</taxon>
        <taxon>Peronosporales</taxon>
        <taxon>Peronosporaceae</taxon>
        <taxon>Phytophthora</taxon>
    </lineage>
</organism>
<protein>
    <recommendedName>
        <fullName evidence="5">RxLR effector protein</fullName>
    </recommendedName>
</protein>
<comment type="similarity">
    <text evidence="2 5">Belongs to the RxLR effector family.</text>
</comment>
<dbReference type="Pfam" id="PF16810">
    <property type="entry name" value="RXLR"/>
    <property type="match status" value="1"/>
</dbReference>
<reference evidence="6 7" key="1">
    <citation type="submission" date="2013-11" db="EMBL/GenBank/DDBJ databases">
        <title>The Genome Sequence of Phytophthora parasitica P1976.</title>
        <authorList>
            <consortium name="The Broad Institute Genomics Platform"/>
            <person name="Russ C."/>
            <person name="Tyler B."/>
            <person name="Panabieres F."/>
            <person name="Shan W."/>
            <person name="Tripathy S."/>
            <person name="Grunwald N."/>
            <person name="Machado M."/>
            <person name="Johnson C.S."/>
            <person name="Walker B."/>
            <person name="Young S."/>
            <person name="Zeng Q."/>
            <person name="Gargeya S."/>
            <person name="Fitzgerald M."/>
            <person name="Haas B."/>
            <person name="Abouelleil A."/>
            <person name="Allen A.W."/>
            <person name="Alvarado L."/>
            <person name="Arachchi H.M."/>
            <person name="Berlin A.M."/>
            <person name="Chapman S.B."/>
            <person name="Gainer-Dewar J."/>
            <person name="Goldberg J."/>
            <person name="Griggs A."/>
            <person name="Gujja S."/>
            <person name="Hansen M."/>
            <person name="Howarth C."/>
            <person name="Imamovic A."/>
            <person name="Ireland A."/>
            <person name="Larimer J."/>
            <person name="McCowan C."/>
            <person name="Murphy C."/>
            <person name="Pearson M."/>
            <person name="Poon T.W."/>
            <person name="Priest M."/>
            <person name="Roberts A."/>
            <person name="Saif S."/>
            <person name="Shea T."/>
            <person name="Sisk P."/>
            <person name="Sykes S."/>
            <person name="Wortman J."/>
            <person name="Nusbaum C."/>
            <person name="Birren B."/>
        </authorList>
    </citation>
    <scope>NUCLEOTIDE SEQUENCE [LARGE SCALE GENOMIC DNA]</scope>
    <source>
        <strain evidence="6 7">P1976</strain>
    </source>
</reference>
<evidence type="ECO:0000256" key="5">
    <source>
        <dbReference type="RuleBase" id="RU367124"/>
    </source>
</evidence>
<feature type="non-terminal residue" evidence="6">
    <location>
        <position position="1"/>
    </location>
</feature>
<comment type="caution">
    <text evidence="6">The sequence shown here is derived from an EMBL/GenBank/DDBJ whole genome shotgun (WGS) entry which is preliminary data.</text>
</comment>
<evidence type="ECO:0000256" key="2">
    <source>
        <dbReference type="ARBA" id="ARBA00010400"/>
    </source>
</evidence>
<sequence>FWPLKYLSPNFCQAMMRGVYILLVAVITLLASCDAASTNKLQLSRKATSNRIQSFDMVGASKSTRFLRVWHFDGDDLKILPLSEVKGILEHQSRQKQYFAAWDEGGVTVKNLAKSLNLNSSNVKWLREFLNRNKKDQVTLLEKYGEHLAALKKNPVGA</sequence>
<evidence type="ECO:0000256" key="3">
    <source>
        <dbReference type="ARBA" id="ARBA00022525"/>
    </source>
</evidence>
<keyword evidence="4" id="KW-0732">Signal</keyword>
<gene>
    <name evidence="6" type="ORF">F444_21940</name>
</gene>
<accession>A0A080YZF2</accession>
<dbReference type="Proteomes" id="UP000028582">
    <property type="component" value="Unassembled WGS sequence"/>
</dbReference>
<keyword evidence="3 5" id="KW-0964">Secreted</keyword>
<comment type="function">
    <text evidence="5">Effector that suppresses plant defense responses during pathogen infection.</text>
</comment>
<name>A0A080YZF2_PHYNI</name>
<dbReference type="AlphaFoldDB" id="A0A080YZF2"/>
<comment type="subcellular location">
    <subcellularLocation>
        <location evidence="1 5">Secreted</location>
    </subcellularLocation>
</comment>
<comment type="domain">
    <text evidence="5">The RxLR-dEER motif acts to carry the protein into the host cell cytoplasm through binding to cell surface phosphatidylinositol-3-phosphate.</text>
</comment>
<evidence type="ECO:0000256" key="4">
    <source>
        <dbReference type="ARBA" id="ARBA00022729"/>
    </source>
</evidence>
<evidence type="ECO:0000313" key="7">
    <source>
        <dbReference type="Proteomes" id="UP000028582"/>
    </source>
</evidence>
<evidence type="ECO:0000313" key="6">
    <source>
        <dbReference type="EMBL" id="ETO59763.1"/>
    </source>
</evidence>